<evidence type="ECO:0000256" key="1">
    <source>
        <dbReference type="ARBA" id="ARBA00005306"/>
    </source>
</evidence>
<dbReference type="SUPFAM" id="SSF55931">
    <property type="entry name" value="Glutamine synthetase/guanido kinase"/>
    <property type="match status" value="1"/>
</dbReference>
<name>A0A9D2JZK3_9LACT</name>
<dbReference type="GO" id="GO:0050567">
    <property type="term" value="F:glutaminyl-tRNA synthase (glutamine-hydrolyzing) activity"/>
    <property type="evidence" value="ECO:0007669"/>
    <property type="project" value="TreeGrafter"/>
</dbReference>
<dbReference type="EMBL" id="DXAZ01000135">
    <property type="protein sequence ID" value="HIZ71739.1"/>
    <property type="molecule type" value="Genomic_DNA"/>
</dbReference>
<sequence>DDYRYFPEPDILPFTISDETIEELKAELPEMPAERRKRYVEELGIPAYDAEILTDTVEMSDFFEQAVAAGADPKLVSNWLMGEVSAYLNKQQVGIEDTTLTPKALAEMIALIQDETISSKIAKRVFTELTKAQVDDVKALVEEKGWAQLSDPKKLLPIITEVLDNNEQSVEDFKNGKDRAKGFLVGQVMKQTRGQANPGVVNKLLNQELNKR</sequence>
<feature type="domain" description="Asn/Gln amidotransferase" evidence="11">
    <location>
        <begin position="61"/>
        <end position="209"/>
    </location>
</feature>
<evidence type="ECO:0000256" key="5">
    <source>
        <dbReference type="ARBA" id="ARBA00022741"/>
    </source>
</evidence>
<dbReference type="InterPro" id="IPR018027">
    <property type="entry name" value="Asn/Gln_amidotransferase"/>
</dbReference>
<dbReference type="GO" id="GO:0005524">
    <property type="term" value="F:ATP binding"/>
    <property type="evidence" value="ECO:0007669"/>
    <property type="project" value="UniProtKB-KW"/>
</dbReference>
<dbReference type="Gene3D" id="1.10.150.380">
    <property type="entry name" value="GatB domain, N-terminal subdomain"/>
    <property type="match status" value="1"/>
</dbReference>
<keyword evidence="7" id="KW-0648">Protein biosynthesis</keyword>
<keyword evidence="4" id="KW-0436">Ligase</keyword>
<evidence type="ECO:0000256" key="4">
    <source>
        <dbReference type="ARBA" id="ARBA00022598"/>
    </source>
</evidence>
<dbReference type="PANTHER" id="PTHR11659">
    <property type="entry name" value="GLUTAMYL-TRNA GLN AMIDOTRANSFERASE SUBUNIT B MITOCHONDRIAL AND PROKARYOTIC PET112-RELATED"/>
    <property type="match status" value="1"/>
</dbReference>
<evidence type="ECO:0000256" key="6">
    <source>
        <dbReference type="ARBA" id="ARBA00022840"/>
    </source>
</evidence>
<evidence type="ECO:0000256" key="2">
    <source>
        <dbReference type="ARBA" id="ARBA00011123"/>
    </source>
</evidence>
<dbReference type="InterPro" id="IPR023168">
    <property type="entry name" value="GatB_Yqey_C_2"/>
</dbReference>
<dbReference type="FunFam" id="1.10.150.380:FF:000001">
    <property type="entry name" value="Aspartyl/glutamyl-tRNA(Asn/Gln) amidotransferase subunit B"/>
    <property type="match status" value="1"/>
</dbReference>
<keyword evidence="5" id="KW-0547">Nucleotide-binding</keyword>
<dbReference type="InterPro" id="IPR014746">
    <property type="entry name" value="Gln_synth/guanido_kin_cat_dom"/>
</dbReference>
<proteinExistence type="inferred from homology"/>
<evidence type="ECO:0000256" key="10">
    <source>
        <dbReference type="ARBA" id="ARBA00047913"/>
    </source>
</evidence>
<feature type="non-terminal residue" evidence="12">
    <location>
        <position position="1"/>
    </location>
</feature>
<dbReference type="Pfam" id="PF02637">
    <property type="entry name" value="GatB_Yqey"/>
    <property type="match status" value="1"/>
</dbReference>
<dbReference type="AlphaFoldDB" id="A0A9D2JZK3"/>
<reference evidence="12" key="2">
    <citation type="submission" date="2021-04" db="EMBL/GenBank/DDBJ databases">
        <authorList>
            <person name="Gilroy R."/>
        </authorList>
    </citation>
    <scope>NUCLEOTIDE SEQUENCE</scope>
    <source>
        <strain evidence="12">CHK169-4300</strain>
    </source>
</reference>
<organism evidence="12 13">
    <name type="scientific">Candidatus Atopostipes pullistercoris</name>
    <dbReference type="NCBI Taxonomy" id="2838467"/>
    <lineage>
        <taxon>Bacteria</taxon>
        <taxon>Bacillati</taxon>
        <taxon>Bacillota</taxon>
        <taxon>Bacilli</taxon>
        <taxon>Lactobacillales</taxon>
        <taxon>Carnobacteriaceae</taxon>
        <taxon>Atopostipes</taxon>
    </lineage>
</organism>
<comment type="subunit">
    <text evidence="2">Heterotrimer of A, B and C subunits.</text>
</comment>
<dbReference type="SMART" id="SM00845">
    <property type="entry name" value="GatB_Yqey"/>
    <property type="match status" value="1"/>
</dbReference>
<dbReference type="InterPro" id="IPR042114">
    <property type="entry name" value="GatB_C_1"/>
</dbReference>
<dbReference type="InterPro" id="IPR017959">
    <property type="entry name" value="Asn/Gln-tRNA_amidoTrfase_suB/E"/>
</dbReference>
<dbReference type="PANTHER" id="PTHR11659:SF0">
    <property type="entry name" value="GLUTAMYL-TRNA(GLN) AMIDOTRANSFERASE SUBUNIT B, MITOCHONDRIAL"/>
    <property type="match status" value="1"/>
</dbReference>
<dbReference type="GO" id="GO:0006412">
    <property type="term" value="P:translation"/>
    <property type="evidence" value="ECO:0007669"/>
    <property type="project" value="UniProtKB-KW"/>
</dbReference>
<dbReference type="Gene3D" id="1.10.10.410">
    <property type="match status" value="1"/>
</dbReference>
<gene>
    <name evidence="12" type="ORF">H9808_08275</name>
</gene>
<evidence type="ECO:0000313" key="13">
    <source>
        <dbReference type="Proteomes" id="UP000824106"/>
    </source>
</evidence>
<dbReference type="InterPro" id="IPR003789">
    <property type="entry name" value="Asn/Gln_tRNA_amidoTrase-B-like"/>
</dbReference>
<evidence type="ECO:0000313" key="12">
    <source>
        <dbReference type="EMBL" id="HIZ71739.1"/>
    </source>
</evidence>
<comment type="catalytic activity">
    <reaction evidence="9">
        <text>L-aspartyl-tRNA(Asn) + L-glutamine + ATP + H2O = L-asparaginyl-tRNA(Asn) + L-glutamate + ADP + phosphate + 2 H(+)</text>
        <dbReference type="Rhea" id="RHEA:14513"/>
        <dbReference type="Rhea" id="RHEA-COMP:9674"/>
        <dbReference type="Rhea" id="RHEA-COMP:9677"/>
        <dbReference type="ChEBI" id="CHEBI:15377"/>
        <dbReference type="ChEBI" id="CHEBI:15378"/>
        <dbReference type="ChEBI" id="CHEBI:29985"/>
        <dbReference type="ChEBI" id="CHEBI:30616"/>
        <dbReference type="ChEBI" id="CHEBI:43474"/>
        <dbReference type="ChEBI" id="CHEBI:58359"/>
        <dbReference type="ChEBI" id="CHEBI:78515"/>
        <dbReference type="ChEBI" id="CHEBI:78516"/>
        <dbReference type="ChEBI" id="CHEBI:456216"/>
    </reaction>
</comment>
<evidence type="ECO:0000256" key="7">
    <source>
        <dbReference type="ARBA" id="ARBA00022917"/>
    </source>
</evidence>
<comment type="similarity">
    <text evidence="1">Belongs to the GatB/GatE family. GatB subfamily.</text>
</comment>
<comment type="caution">
    <text evidence="12">The sequence shown here is derived from an EMBL/GenBank/DDBJ whole genome shotgun (WGS) entry which is preliminary data.</text>
</comment>
<evidence type="ECO:0000259" key="11">
    <source>
        <dbReference type="SMART" id="SM00845"/>
    </source>
</evidence>
<accession>A0A9D2JZK3</accession>
<evidence type="ECO:0000256" key="8">
    <source>
        <dbReference type="ARBA" id="ARBA00024799"/>
    </source>
</evidence>
<dbReference type="FunFam" id="1.10.10.410:FF:000001">
    <property type="entry name" value="Aspartyl/glutamyl-tRNA(Asn/Gln) amidotransferase subunit B"/>
    <property type="match status" value="1"/>
</dbReference>
<comment type="catalytic activity">
    <reaction evidence="10">
        <text>L-glutamyl-tRNA(Gln) + L-glutamine + ATP + H2O = L-glutaminyl-tRNA(Gln) + L-glutamate + ADP + phosphate + H(+)</text>
        <dbReference type="Rhea" id="RHEA:17521"/>
        <dbReference type="Rhea" id="RHEA-COMP:9681"/>
        <dbReference type="Rhea" id="RHEA-COMP:9684"/>
        <dbReference type="ChEBI" id="CHEBI:15377"/>
        <dbReference type="ChEBI" id="CHEBI:15378"/>
        <dbReference type="ChEBI" id="CHEBI:29985"/>
        <dbReference type="ChEBI" id="CHEBI:30616"/>
        <dbReference type="ChEBI" id="CHEBI:43474"/>
        <dbReference type="ChEBI" id="CHEBI:58359"/>
        <dbReference type="ChEBI" id="CHEBI:78520"/>
        <dbReference type="ChEBI" id="CHEBI:78521"/>
        <dbReference type="ChEBI" id="CHEBI:456216"/>
    </reaction>
</comment>
<evidence type="ECO:0000256" key="3">
    <source>
        <dbReference type="ARBA" id="ARBA00016923"/>
    </source>
</evidence>
<dbReference type="SUPFAM" id="SSF89095">
    <property type="entry name" value="GatB/YqeY motif"/>
    <property type="match status" value="1"/>
</dbReference>
<comment type="function">
    <text evidence="8">Allows the formation of correctly charged Asn-tRNA(Asn) or Gln-tRNA(Gln) through the transamidation of misacylated Asp-tRNA(Asn) or Glu-tRNA(Gln) in organisms which lack either or both of asparaginyl-tRNA or glutaminyl-tRNA synthetases. The reaction takes place in the presence of glutamine and ATP through an activated phospho-Asp-tRNA(Asn) or phospho-Glu-tRNA(Gln).</text>
</comment>
<reference evidence="12" key="1">
    <citation type="journal article" date="2021" name="PeerJ">
        <title>Extensive microbial diversity within the chicken gut microbiome revealed by metagenomics and culture.</title>
        <authorList>
            <person name="Gilroy R."/>
            <person name="Ravi A."/>
            <person name="Getino M."/>
            <person name="Pursley I."/>
            <person name="Horton D.L."/>
            <person name="Alikhan N.F."/>
            <person name="Baker D."/>
            <person name="Gharbi K."/>
            <person name="Hall N."/>
            <person name="Watson M."/>
            <person name="Adriaenssens E.M."/>
            <person name="Foster-Nyarko E."/>
            <person name="Jarju S."/>
            <person name="Secka A."/>
            <person name="Antonio M."/>
            <person name="Oren A."/>
            <person name="Chaudhuri R.R."/>
            <person name="La Ragione R."/>
            <person name="Hildebrand F."/>
            <person name="Pallen M.J."/>
        </authorList>
    </citation>
    <scope>NUCLEOTIDE SEQUENCE</scope>
    <source>
        <strain evidence="12">CHK169-4300</strain>
    </source>
</reference>
<evidence type="ECO:0000256" key="9">
    <source>
        <dbReference type="ARBA" id="ARBA00047380"/>
    </source>
</evidence>
<protein>
    <recommendedName>
        <fullName evidence="3">Aspartyl/glutamyl-tRNA(Asn/Gln) amidotransferase subunit B</fullName>
    </recommendedName>
</protein>
<dbReference type="GO" id="GO:0070681">
    <property type="term" value="P:glutaminyl-tRNAGln biosynthesis via transamidation"/>
    <property type="evidence" value="ECO:0007669"/>
    <property type="project" value="TreeGrafter"/>
</dbReference>
<dbReference type="Proteomes" id="UP000824106">
    <property type="component" value="Unassembled WGS sequence"/>
</dbReference>
<keyword evidence="6" id="KW-0067">ATP-binding</keyword>